<dbReference type="OrthoDB" id="9782586at2"/>
<dbReference type="Proteomes" id="UP000184731">
    <property type="component" value="Chromosome"/>
</dbReference>
<dbReference type="EMBL" id="CP017834">
    <property type="protein sequence ID" value="APJ04729.1"/>
    <property type="molecule type" value="Genomic_DNA"/>
</dbReference>
<dbReference type="SUPFAM" id="SSF52540">
    <property type="entry name" value="P-loop containing nucleoside triphosphate hydrolases"/>
    <property type="match status" value="1"/>
</dbReference>
<keyword evidence="2" id="KW-0067">ATP-binding</keyword>
<dbReference type="GO" id="GO:0005524">
    <property type="term" value="F:ATP binding"/>
    <property type="evidence" value="ECO:0007669"/>
    <property type="project" value="UniProtKB-KW"/>
</dbReference>
<dbReference type="GO" id="GO:0016887">
    <property type="term" value="F:ATP hydrolysis activity"/>
    <property type="evidence" value="ECO:0007669"/>
    <property type="project" value="InterPro"/>
</dbReference>
<dbReference type="RefSeq" id="WP_148698487.1">
    <property type="nucleotide sequence ID" value="NZ_CP017834.1"/>
</dbReference>
<evidence type="ECO:0000256" key="2">
    <source>
        <dbReference type="ARBA" id="ARBA00022840"/>
    </source>
</evidence>
<dbReference type="InterPro" id="IPR027417">
    <property type="entry name" value="P-loop_NTPase"/>
</dbReference>
<dbReference type="SMART" id="SM00382">
    <property type="entry name" value="AAA"/>
    <property type="match status" value="1"/>
</dbReference>
<dbReference type="PROSITE" id="PS50893">
    <property type="entry name" value="ABC_TRANSPORTER_2"/>
    <property type="match status" value="1"/>
</dbReference>
<evidence type="ECO:0000313" key="4">
    <source>
        <dbReference type="EMBL" id="APJ04729.1"/>
    </source>
</evidence>
<dbReference type="Pfam" id="PF00005">
    <property type="entry name" value="ABC_tran"/>
    <property type="match status" value="1"/>
</dbReference>
<keyword evidence="1" id="KW-0547">Nucleotide-binding</keyword>
<dbReference type="InterPro" id="IPR003593">
    <property type="entry name" value="AAA+_ATPase"/>
</dbReference>
<dbReference type="InterPro" id="IPR003439">
    <property type="entry name" value="ABC_transporter-like_ATP-bd"/>
</dbReference>
<protein>
    <recommendedName>
        <fullName evidence="3">ABC transporter domain-containing protein</fullName>
    </recommendedName>
</protein>
<dbReference type="STRING" id="1915309.AXG55_12815"/>
<accession>A0A1L4D3F2</accession>
<dbReference type="Gene3D" id="3.40.50.300">
    <property type="entry name" value="P-loop containing nucleotide triphosphate hydrolases"/>
    <property type="match status" value="1"/>
</dbReference>
<dbReference type="KEGG" id="saqi:AXG55_12815"/>
<dbReference type="PANTHER" id="PTHR43423:SF1">
    <property type="entry name" value="ABC TRANSPORTER I FAMILY MEMBER 17"/>
    <property type="match status" value="1"/>
</dbReference>
<keyword evidence="5" id="KW-1185">Reference proteome</keyword>
<evidence type="ECO:0000313" key="5">
    <source>
        <dbReference type="Proteomes" id="UP000184731"/>
    </source>
</evidence>
<evidence type="ECO:0000259" key="3">
    <source>
        <dbReference type="PROSITE" id="PS50893"/>
    </source>
</evidence>
<sequence length="269" mass="30054">MKDSFNNVTNPVISFDKYSLSVGFISPIRDLSFKINEGESVAIIGPAGSGKSMVLSVIAQFIWEIDDNFLLNSFKQNGDLNILGISLSGKKPSTEILKKIYSQVALVSEKSAWLPVSIAENFALSQNLAGIKDILTFHELIDTLPISQHNKALIDSLAELLPSQVELPFLQQLAIIRALIRKPKIFLLDDAFLRMDPVMLKQTENLILNMSEKTTLVWATNDLYQASRVTDWTLFMRHGTLVEYTQTAQFFTNPTTQVAENFIAGRDVV</sequence>
<proteinExistence type="predicted"/>
<dbReference type="AlphaFoldDB" id="A0A1L4D3F2"/>
<name>A0A1L4D3F2_9BACT</name>
<feature type="domain" description="ABC transporter" evidence="3">
    <location>
        <begin position="13"/>
        <end position="263"/>
    </location>
</feature>
<reference evidence="4 5" key="1">
    <citation type="submission" date="2016-10" db="EMBL/GenBank/DDBJ databases">
        <title>Silvanigrella aquatica sp. nov., isolated from a freshwater lake located in the Black Forest, Germany, description of Silvanigrellaceae fam. nov., Silvanigrellales ord. nov., reclassification of the order Bdellovibrionales in the class Oligoflexia, reclassification of the families Bacteriovoracaceae and Halobacteriovoraceae in the new order Bacteriovoracales ord. nov., and reclassification of the family Pseudobacteriovoracaceae in the order Oligoflexiales.</title>
        <authorList>
            <person name="Hahn M.W."/>
            <person name="Schmidt J."/>
            <person name="Koll U."/>
            <person name="Rohde M."/>
            <person name="Verbag S."/>
            <person name="Pitt A."/>
            <person name="Nakai R."/>
            <person name="Naganuma T."/>
            <person name="Lang E."/>
        </authorList>
    </citation>
    <scope>NUCLEOTIDE SEQUENCE [LARGE SCALE GENOMIC DNA]</scope>
    <source>
        <strain evidence="4 5">MWH-Nonnen-W8red</strain>
    </source>
</reference>
<evidence type="ECO:0000256" key="1">
    <source>
        <dbReference type="ARBA" id="ARBA00022741"/>
    </source>
</evidence>
<organism evidence="4 5">
    <name type="scientific">Silvanigrella aquatica</name>
    <dbReference type="NCBI Taxonomy" id="1915309"/>
    <lineage>
        <taxon>Bacteria</taxon>
        <taxon>Pseudomonadati</taxon>
        <taxon>Bdellovibrionota</taxon>
        <taxon>Oligoflexia</taxon>
        <taxon>Silvanigrellales</taxon>
        <taxon>Silvanigrellaceae</taxon>
        <taxon>Silvanigrella</taxon>
    </lineage>
</organism>
<dbReference type="PANTHER" id="PTHR43423">
    <property type="entry name" value="ABC TRANSPORTER I FAMILY MEMBER 17"/>
    <property type="match status" value="1"/>
</dbReference>
<gene>
    <name evidence="4" type="ORF">AXG55_12815</name>
</gene>